<dbReference type="Pfam" id="PF12833">
    <property type="entry name" value="HTH_18"/>
    <property type="match status" value="1"/>
</dbReference>
<dbReference type="GO" id="GO:0003700">
    <property type="term" value="F:DNA-binding transcription factor activity"/>
    <property type="evidence" value="ECO:0007669"/>
    <property type="project" value="InterPro"/>
</dbReference>
<dbReference type="Gene3D" id="1.10.10.60">
    <property type="entry name" value="Homeodomain-like"/>
    <property type="match status" value="2"/>
</dbReference>
<dbReference type="AlphaFoldDB" id="A0AAX2MJV2"/>
<protein>
    <submittedName>
        <fullName evidence="5">AraC family transcriptional regulator</fullName>
    </submittedName>
</protein>
<dbReference type="InterPro" id="IPR018062">
    <property type="entry name" value="HTH_AraC-typ_CS"/>
</dbReference>
<dbReference type="PROSITE" id="PS01124">
    <property type="entry name" value="HTH_ARAC_FAMILY_2"/>
    <property type="match status" value="1"/>
</dbReference>
<dbReference type="GO" id="GO:0043565">
    <property type="term" value="F:sequence-specific DNA binding"/>
    <property type="evidence" value="ECO:0007669"/>
    <property type="project" value="InterPro"/>
</dbReference>
<keyword evidence="1" id="KW-0805">Transcription regulation</keyword>
<evidence type="ECO:0000313" key="6">
    <source>
        <dbReference type="Proteomes" id="UP000249918"/>
    </source>
</evidence>
<proteinExistence type="predicted"/>
<evidence type="ECO:0000256" key="2">
    <source>
        <dbReference type="ARBA" id="ARBA00023125"/>
    </source>
</evidence>
<dbReference type="EMBL" id="UDJK01000002">
    <property type="protein sequence ID" value="SRC22413.1"/>
    <property type="molecule type" value="Genomic_DNA"/>
</dbReference>
<dbReference type="PROSITE" id="PS00041">
    <property type="entry name" value="HTH_ARAC_FAMILY_1"/>
    <property type="match status" value="1"/>
</dbReference>
<dbReference type="InterPro" id="IPR018060">
    <property type="entry name" value="HTH_AraC"/>
</dbReference>
<dbReference type="Proteomes" id="UP000249918">
    <property type="component" value="Unassembled WGS sequence"/>
</dbReference>
<feature type="domain" description="HTH araC/xylS-type" evidence="4">
    <location>
        <begin position="154"/>
        <end position="252"/>
    </location>
</feature>
<evidence type="ECO:0000256" key="3">
    <source>
        <dbReference type="ARBA" id="ARBA00023163"/>
    </source>
</evidence>
<dbReference type="SUPFAM" id="SSF46689">
    <property type="entry name" value="Homeodomain-like"/>
    <property type="match status" value="1"/>
</dbReference>
<dbReference type="InterPro" id="IPR009057">
    <property type="entry name" value="Homeodomain-like_sf"/>
</dbReference>
<keyword evidence="3" id="KW-0804">Transcription</keyword>
<name>A0AAX2MJV2_STAAU</name>
<reference evidence="5 6" key="1">
    <citation type="submission" date="2018-06" db="EMBL/GenBank/DDBJ databases">
        <authorList>
            <consortium name="Pathogen Informatics"/>
            <person name="Doyle S."/>
        </authorList>
    </citation>
    <scope>NUCLEOTIDE SEQUENCE [LARGE SCALE GENOMIC DNA]</scope>
    <source>
        <strain evidence="5 6">EOE047</strain>
    </source>
</reference>
<comment type="caution">
    <text evidence="5">The sequence shown here is derived from an EMBL/GenBank/DDBJ whole genome shotgun (WGS) entry which is preliminary data.</text>
</comment>
<sequence length="730" mass="85695">MAKSCLHILTNNEYATTRCQDGIVLFWPIDGEIELQKFRKSKIIEDDIYIINHLDVFSIKNNKKTIMLYLSSDWFAELGFTFFNYHYTAKLIKSSYNLKCLLLKLTYRYLDNQPLNDADIRKLQDIIKIIAKEASMDKKIAQNQYRYAYYGDLRDELEYIYQNVNQRLTLKSVADKLFVSKSNLSSQFHLLMGMGFKKYIDTLKIGKSIEILLTTDSTISNISEHLGFSSSSTYSKMFKSYMDITPNEYRNLSKFNKCIMLNPEPLVGGMAQEVKEVILNYIDHYKNHLTDVIHIDEDKFEIPKLFQTVVQINTYTEMKLVFLEGIFKTLLNKNSQVVFFIMPSILKSKNTMSEEEKFTIIKTIIESDLKIAFNINDIETTYYVEEAFINDIETTYYVEEAFMNVIRQLSPNEINHHNNYEVHFVFDLSLMEIRTIYRMILKLHNIMLNVKLGLNITCLFDKPSVFKSLVSQIKRLKFNSLIIDNANLSSPYLMGESDELLLKNILHFKNLKKVINELDIEQEKLIFLNVENHKLLNNKERDLSNSAPLIYKTLSALYHNFDGFGLNIFDNHQTFNAMHLYDKNGFKTTLGLILEKFIEYVSKPKYENSYYSIFDIENYHCLVIYDWRVIESETIMSNFEDSQVYINFKNNVLNDKYLIVIETLDENSGNINHLISKELRDKYEWNPSLLSKIDNYLKPAIEIKEHNFSNNSLNINVTFNALYIIKIGKK</sequence>
<organism evidence="5 6">
    <name type="scientific">Staphylococcus aureus</name>
    <dbReference type="NCBI Taxonomy" id="1280"/>
    <lineage>
        <taxon>Bacteria</taxon>
        <taxon>Bacillati</taxon>
        <taxon>Bacillota</taxon>
        <taxon>Bacilli</taxon>
        <taxon>Bacillales</taxon>
        <taxon>Staphylococcaceae</taxon>
        <taxon>Staphylococcus</taxon>
    </lineage>
</organism>
<dbReference type="PANTHER" id="PTHR43280">
    <property type="entry name" value="ARAC-FAMILY TRANSCRIPTIONAL REGULATOR"/>
    <property type="match status" value="1"/>
</dbReference>
<gene>
    <name evidence="5" type="primary">melR_1</name>
    <name evidence="5" type="ORF">SAMEA1466929_00721</name>
</gene>
<keyword evidence="2" id="KW-0238">DNA-binding</keyword>
<evidence type="ECO:0000313" key="5">
    <source>
        <dbReference type="EMBL" id="SRC22413.1"/>
    </source>
</evidence>
<dbReference type="RefSeq" id="WP_001129744.1">
    <property type="nucleotide sequence ID" value="NZ_CAJUVN010000007.1"/>
</dbReference>
<dbReference type="SMART" id="SM00342">
    <property type="entry name" value="HTH_ARAC"/>
    <property type="match status" value="1"/>
</dbReference>
<evidence type="ECO:0000256" key="1">
    <source>
        <dbReference type="ARBA" id="ARBA00023015"/>
    </source>
</evidence>
<dbReference type="PANTHER" id="PTHR43280:SF26">
    <property type="entry name" value="ARAC-FAMILY TRANSCRIPTIONAL REGULATOR"/>
    <property type="match status" value="1"/>
</dbReference>
<accession>A0AAX2MJV2</accession>
<evidence type="ECO:0000259" key="4">
    <source>
        <dbReference type="PROSITE" id="PS01124"/>
    </source>
</evidence>